<dbReference type="SUPFAM" id="SSF52540">
    <property type="entry name" value="P-loop containing nucleoside triphosphate hydrolases"/>
    <property type="match status" value="1"/>
</dbReference>
<name>A0A5C8P6C5_9BURK</name>
<dbReference type="RefSeq" id="WP_147703008.1">
    <property type="nucleotide sequence ID" value="NZ_VDUY01000001.1"/>
</dbReference>
<dbReference type="PANTHER" id="PTHR10695">
    <property type="entry name" value="DEPHOSPHO-COA KINASE-RELATED"/>
    <property type="match status" value="1"/>
</dbReference>
<keyword evidence="5" id="KW-0963">Cytoplasm</keyword>
<dbReference type="GO" id="GO:0005737">
    <property type="term" value="C:cytoplasm"/>
    <property type="evidence" value="ECO:0007669"/>
    <property type="project" value="UniProtKB-SubCell"/>
</dbReference>
<evidence type="ECO:0000256" key="3">
    <source>
        <dbReference type="ARBA" id="ARBA00022840"/>
    </source>
</evidence>
<organism evidence="8 9">
    <name type="scientific">Zeimonas arvi</name>
    <dbReference type="NCBI Taxonomy" id="2498847"/>
    <lineage>
        <taxon>Bacteria</taxon>
        <taxon>Pseudomonadati</taxon>
        <taxon>Pseudomonadota</taxon>
        <taxon>Betaproteobacteria</taxon>
        <taxon>Burkholderiales</taxon>
        <taxon>Burkholderiaceae</taxon>
        <taxon>Zeimonas</taxon>
    </lineage>
</organism>
<dbReference type="EC" id="2.7.1.24" evidence="5 6"/>
<dbReference type="EMBL" id="VDUY01000001">
    <property type="protein sequence ID" value="TXL68873.1"/>
    <property type="molecule type" value="Genomic_DNA"/>
</dbReference>
<keyword evidence="3 5" id="KW-0067">ATP-binding</keyword>
<dbReference type="Gene3D" id="3.40.50.300">
    <property type="entry name" value="P-loop containing nucleotide triphosphate hydrolases"/>
    <property type="match status" value="1"/>
</dbReference>
<comment type="similarity">
    <text evidence="1 5">Belongs to the CoaE family.</text>
</comment>
<keyword evidence="5 8" id="KW-0418">Kinase</keyword>
<dbReference type="AlphaFoldDB" id="A0A5C8P6C5"/>
<evidence type="ECO:0000256" key="1">
    <source>
        <dbReference type="ARBA" id="ARBA00009018"/>
    </source>
</evidence>
<keyword evidence="9" id="KW-1185">Reference proteome</keyword>
<dbReference type="OrthoDB" id="9812943at2"/>
<evidence type="ECO:0000256" key="2">
    <source>
        <dbReference type="ARBA" id="ARBA00022741"/>
    </source>
</evidence>
<accession>A0A5C8P6C5</accession>
<evidence type="ECO:0000313" key="8">
    <source>
        <dbReference type="EMBL" id="TXL68873.1"/>
    </source>
</evidence>
<evidence type="ECO:0000256" key="5">
    <source>
        <dbReference type="HAMAP-Rule" id="MF_00376"/>
    </source>
</evidence>
<comment type="function">
    <text evidence="5">Catalyzes the phosphorylation of the 3'-hydroxyl group of dephosphocoenzyme A to form coenzyme A.</text>
</comment>
<dbReference type="GO" id="GO:0005524">
    <property type="term" value="F:ATP binding"/>
    <property type="evidence" value="ECO:0007669"/>
    <property type="project" value="UniProtKB-UniRule"/>
</dbReference>
<evidence type="ECO:0000256" key="4">
    <source>
        <dbReference type="ARBA" id="ARBA00022993"/>
    </source>
</evidence>
<dbReference type="PANTHER" id="PTHR10695:SF46">
    <property type="entry name" value="BIFUNCTIONAL COENZYME A SYNTHASE-RELATED"/>
    <property type="match status" value="1"/>
</dbReference>
<dbReference type="Pfam" id="PF01121">
    <property type="entry name" value="CoaE"/>
    <property type="match status" value="1"/>
</dbReference>
<protein>
    <recommendedName>
        <fullName evidence="5 6">Dephospho-CoA kinase</fullName>
        <ecNumber evidence="5 6">2.7.1.24</ecNumber>
    </recommendedName>
    <alternativeName>
        <fullName evidence="5">Dephosphocoenzyme A kinase</fullName>
    </alternativeName>
</protein>
<keyword evidence="2 5" id="KW-0547">Nucleotide-binding</keyword>
<dbReference type="GO" id="GO:0004140">
    <property type="term" value="F:dephospho-CoA kinase activity"/>
    <property type="evidence" value="ECO:0007669"/>
    <property type="project" value="UniProtKB-UniRule"/>
</dbReference>
<dbReference type="HAMAP" id="MF_00376">
    <property type="entry name" value="Dephospho_CoA_kinase"/>
    <property type="match status" value="1"/>
</dbReference>
<feature type="region of interest" description="Disordered" evidence="7">
    <location>
        <begin position="205"/>
        <end position="227"/>
    </location>
</feature>
<reference evidence="8 9" key="1">
    <citation type="submission" date="2019-06" db="EMBL/GenBank/DDBJ databases">
        <title>Quisquiliibacterium sp. nov., isolated from a maize field.</title>
        <authorList>
            <person name="Lin S.-Y."/>
            <person name="Tsai C.-F."/>
            <person name="Young C.-C."/>
        </authorList>
    </citation>
    <scope>NUCLEOTIDE SEQUENCE [LARGE SCALE GENOMIC DNA]</scope>
    <source>
        <strain evidence="8 9">CC-CFT501</strain>
    </source>
</reference>
<keyword evidence="4 5" id="KW-0173">Coenzyme A biosynthesis</keyword>
<dbReference type="GO" id="GO:0015937">
    <property type="term" value="P:coenzyme A biosynthetic process"/>
    <property type="evidence" value="ECO:0007669"/>
    <property type="project" value="UniProtKB-UniRule"/>
</dbReference>
<dbReference type="InterPro" id="IPR001977">
    <property type="entry name" value="Depp_CoAkinase"/>
</dbReference>
<dbReference type="PROSITE" id="PS51219">
    <property type="entry name" value="DPCK"/>
    <property type="match status" value="1"/>
</dbReference>
<dbReference type="UniPathway" id="UPA00241">
    <property type="reaction ID" value="UER00356"/>
</dbReference>
<feature type="binding site" evidence="5">
    <location>
        <begin position="15"/>
        <end position="20"/>
    </location>
    <ligand>
        <name>ATP</name>
        <dbReference type="ChEBI" id="CHEBI:30616"/>
    </ligand>
</feature>
<gene>
    <name evidence="5" type="primary">coaE</name>
    <name evidence="8" type="ORF">FHP08_04115</name>
</gene>
<comment type="pathway">
    <text evidence="5">Cofactor biosynthesis; coenzyme A biosynthesis; CoA from (R)-pantothenate: step 5/5.</text>
</comment>
<dbReference type="Proteomes" id="UP000321548">
    <property type="component" value="Unassembled WGS sequence"/>
</dbReference>
<dbReference type="InterPro" id="IPR027417">
    <property type="entry name" value="P-loop_NTPase"/>
</dbReference>
<keyword evidence="5 8" id="KW-0808">Transferase</keyword>
<evidence type="ECO:0000256" key="6">
    <source>
        <dbReference type="NCBIfam" id="TIGR00152"/>
    </source>
</evidence>
<comment type="subcellular location">
    <subcellularLocation>
        <location evidence="5">Cytoplasm</location>
    </subcellularLocation>
</comment>
<sequence length="227" mass="23906">MDSRRFLVGLTGGIGSGKSTVADLFAAHGVTIVDTDAIAHALTAPGGAAIPAIREAFGDPVIAEDGALDRAAMRSVVFADPQARHRLEAILHPMIGHCCELMIAEATGPYTMAVVPLLVESGRWRQRIDRLAVVDCPVETQIARVMQRNRFERSQIEAIIAVQASREARLAAADDVVDNGGDPQALAPQVDALHARYLELAARKAAGPGGARDAGPAAANHRGEDGR</sequence>
<evidence type="ECO:0000256" key="7">
    <source>
        <dbReference type="SAM" id="MobiDB-lite"/>
    </source>
</evidence>
<evidence type="ECO:0000313" key="9">
    <source>
        <dbReference type="Proteomes" id="UP000321548"/>
    </source>
</evidence>
<comment type="caution">
    <text evidence="8">The sequence shown here is derived from an EMBL/GenBank/DDBJ whole genome shotgun (WGS) entry which is preliminary data.</text>
</comment>
<comment type="catalytic activity">
    <reaction evidence="5">
        <text>3'-dephospho-CoA + ATP = ADP + CoA + H(+)</text>
        <dbReference type="Rhea" id="RHEA:18245"/>
        <dbReference type="ChEBI" id="CHEBI:15378"/>
        <dbReference type="ChEBI" id="CHEBI:30616"/>
        <dbReference type="ChEBI" id="CHEBI:57287"/>
        <dbReference type="ChEBI" id="CHEBI:57328"/>
        <dbReference type="ChEBI" id="CHEBI:456216"/>
        <dbReference type="EC" id="2.7.1.24"/>
    </reaction>
</comment>
<dbReference type="CDD" id="cd02022">
    <property type="entry name" value="DPCK"/>
    <property type="match status" value="1"/>
</dbReference>
<proteinExistence type="inferred from homology"/>
<dbReference type="NCBIfam" id="TIGR00152">
    <property type="entry name" value="dephospho-CoA kinase"/>
    <property type="match status" value="1"/>
</dbReference>